<comment type="caution">
    <text evidence="2">The sequence shown here is derived from an EMBL/GenBank/DDBJ whole genome shotgun (WGS) entry which is preliminary data.</text>
</comment>
<proteinExistence type="predicted"/>
<accession>A0ABT7TAI1</accession>
<evidence type="ECO:0000313" key="3">
    <source>
        <dbReference type="Proteomes" id="UP001237823"/>
    </source>
</evidence>
<gene>
    <name evidence="2" type="ORF">QUG92_15740</name>
</gene>
<evidence type="ECO:0000313" key="2">
    <source>
        <dbReference type="EMBL" id="MDM7886563.1"/>
    </source>
</evidence>
<evidence type="ECO:0000256" key="1">
    <source>
        <dbReference type="SAM" id="MobiDB-lite"/>
    </source>
</evidence>
<dbReference type="EMBL" id="JAUCML010000013">
    <property type="protein sequence ID" value="MDM7886563.1"/>
    <property type="molecule type" value="Genomic_DNA"/>
</dbReference>
<protein>
    <submittedName>
        <fullName evidence="2">Uncharacterized protein</fullName>
    </submittedName>
</protein>
<keyword evidence="3" id="KW-1185">Reference proteome</keyword>
<name>A0ABT7TAI1_9MICO</name>
<feature type="region of interest" description="Disordered" evidence="1">
    <location>
        <begin position="1"/>
        <end position="21"/>
    </location>
</feature>
<dbReference type="Proteomes" id="UP001237823">
    <property type="component" value="Unassembled WGS sequence"/>
</dbReference>
<reference evidence="2 3" key="1">
    <citation type="submission" date="2023-06" db="EMBL/GenBank/DDBJ databases">
        <authorList>
            <person name="Feng G."/>
            <person name="Li J."/>
            <person name="Zhu H."/>
        </authorList>
    </citation>
    <scope>NUCLEOTIDE SEQUENCE [LARGE SCALE GENOMIC DNA]</scope>
    <source>
        <strain evidence="2 3">RHCKG23</strain>
    </source>
</reference>
<organism evidence="2 3">
    <name type="scientific">Curtobacterium citri</name>
    <dbReference type="NCBI Taxonomy" id="3055139"/>
    <lineage>
        <taxon>Bacteria</taxon>
        <taxon>Bacillati</taxon>
        <taxon>Actinomycetota</taxon>
        <taxon>Actinomycetes</taxon>
        <taxon>Micrococcales</taxon>
        <taxon>Microbacteriaceae</taxon>
        <taxon>Curtobacterium</taxon>
    </lineage>
</organism>
<sequence length="86" mass="10013">MTIAHTATPGSEPTPYSIDHDPINDVRVWELTDHERAIYELGFLVGYAARQPEVDQLDHEADRLYVAAFDHGHCNCWRQRRHNVTW</sequence>